<feature type="transmembrane region" description="Helical" evidence="7">
    <location>
        <begin position="77"/>
        <end position="106"/>
    </location>
</feature>
<proteinExistence type="inferred from homology"/>
<protein>
    <submittedName>
        <fullName evidence="8">Chromate transporter</fullName>
    </submittedName>
</protein>
<dbReference type="Pfam" id="PF02417">
    <property type="entry name" value="Chromate_transp"/>
    <property type="match status" value="1"/>
</dbReference>
<keyword evidence="3" id="KW-1003">Cell membrane</keyword>
<reference evidence="8" key="1">
    <citation type="submission" date="2020-10" db="EMBL/GenBank/DDBJ databases">
        <authorList>
            <person name="Gilroy R."/>
        </authorList>
    </citation>
    <scope>NUCLEOTIDE SEQUENCE</scope>
    <source>
        <strain evidence="8">CHK121-14286</strain>
    </source>
</reference>
<dbReference type="EMBL" id="DVHL01000017">
    <property type="protein sequence ID" value="HIR65671.1"/>
    <property type="molecule type" value="Genomic_DNA"/>
</dbReference>
<dbReference type="InterPro" id="IPR003370">
    <property type="entry name" value="Chromate_transpt"/>
</dbReference>
<feature type="transmembrane region" description="Helical" evidence="7">
    <location>
        <begin position="46"/>
        <end position="65"/>
    </location>
</feature>
<keyword evidence="5 7" id="KW-1133">Transmembrane helix</keyword>
<dbReference type="PANTHER" id="PTHR43663:SF1">
    <property type="entry name" value="CHROMATE TRANSPORTER"/>
    <property type="match status" value="1"/>
</dbReference>
<dbReference type="AlphaFoldDB" id="A0A9D1E3P5"/>
<gene>
    <name evidence="8" type="ORF">IAC95_02120</name>
</gene>
<reference evidence="8" key="2">
    <citation type="journal article" date="2021" name="PeerJ">
        <title>Extensive microbial diversity within the chicken gut microbiome revealed by metagenomics and culture.</title>
        <authorList>
            <person name="Gilroy R."/>
            <person name="Ravi A."/>
            <person name="Getino M."/>
            <person name="Pursley I."/>
            <person name="Horton D.L."/>
            <person name="Alikhan N.F."/>
            <person name="Baker D."/>
            <person name="Gharbi K."/>
            <person name="Hall N."/>
            <person name="Watson M."/>
            <person name="Adriaenssens E.M."/>
            <person name="Foster-Nyarko E."/>
            <person name="Jarju S."/>
            <person name="Secka A."/>
            <person name="Antonio M."/>
            <person name="Oren A."/>
            <person name="Chaudhuri R.R."/>
            <person name="La Ragione R."/>
            <person name="Hildebrand F."/>
            <person name="Pallen M.J."/>
        </authorList>
    </citation>
    <scope>NUCLEOTIDE SEQUENCE</scope>
    <source>
        <strain evidence="8">CHK121-14286</strain>
    </source>
</reference>
<comment type="caution">
    <text evidence="8">The sequence shown here is derived from an EMBL/GenBank/DDBJ whole genome shotgun (WGS) entry which is preliminary data.</text>
</comment>
<accession>A0A9D1E3P5</accession>
<name>A0A9D1E3P5_9BACT</name>
<dbReference type="InterPro" id="IPR052518">
    <property type="entry name" value="CHR_Transporter"/>
</dbReference>
<keyword evidence="6 7" id="KW-0472">Membrane</keyword>
<feature type="transmembrane region" description="Helical" evidence="7">
    <location>
        <begin position="6"/>
        <end position="25"/>
    </location>
</feature>
<evidence type="ECO:0000256" key="2">
    <source>
        <dbReference type="ARBA" id="ARBA00005262"/>
    </source>
</evidence>
<feature type="transmembrane region" description="Helical" evidence="7">
    <location>
        <begin position="185"/>
        <end position="202"/>
    </location>
</feature>
<dbReference type="Proteomes" id="UP000824200">
    <property type="component" value="Unassembled WGS sequence"/>
</dbReference>
<evidence type="ECO:0000256" key="4">
    <source>
        <dbReference type="ARBA" id="ARBA00022692"/>
    </source>
</evidence>
<evidence type="ECO:0000313" key="9">
    <source>
        <dbReference type="Proteomes" id="UP000824200"/>
    </source>
</evidence>
<evidence type="ECO:0000256" key="6">
    <source>
        <dbReference type="ARBA" id="ARBA00023136"/>
    </source>
</evidence>
<dbReference type="GO" id="GO:0005886">
    <property type="term" value="C:plasma membrane"/>
    <property type="evidence" value="ECO:0007669"/>
    <property type="project" value="UniProtKB-SubCell"/>
</dbReference>
<dbReference type="PANTHER" id="PTHR43663">
    <property type="entry name" value="CHROMATE TRANSPORT PROTEIN-RELATED"/>
    <property type="match status" value="1"/>
</dbReference>
<evidence type="ECO:0000256" key="3">
    <source>
        <dbReference type="ARBA" id="ARBA00022475"/>
    </source>
</evidence>
<keyword evidence="4 7" id="KW-0812">Transmembrane</keyword>
<dbReference type="GO" id="GO:0015109">
    <property type="term" value="F:chromate transmembrane transporter activity"/>
    <property type="evidence" value="ECO:0007669"/>
    <property type="project" value="InterPro"/>
</dbReference>
<evidence type="ECO:0000256" key="5">
    <source>
        <dbReference type="ARBA" id="ARBA00022989"/>
    </source>
</evidence>
<sequence length="207" mass="22409">MVFLTLFWEYFKIGLFTIGGGYAMLPMVQQVIEKYGWLTRKELINFIGVAESTPGPFAINLATFVGKNVGSQTSLGIFGGFLGAAVATFAVVLPSLIIIIIVTKLFQKFRTNKYVQGVLYGIRPVVVGLILSAVLSVGCAVILPNLNLTSINKEGFSQFNWISLIIVAVFFPLSRIKIKGKKIHPILLILAAAAVGVVVFGVCKVVQ</sequence>
<evidence type="ECO:0000256" key="7">
    <source>
        <dbReference type="SAM" id="Phobius"/>
    </source>
</evidence>
<evidence type="ECO:0000256" key="1">
    <source>
        <dbReference type="ARBA" id="ARBA00004651"/>
    </source>
</evidence>
<comment type="subcellular location">
    <subcellularLocation>
        <location evidence="1">Cell membrane</location>
        <topology evidence="1">Multi-pass membrane protein</topology>
    </subcellularLocation>
</comment>
<comment type="similarity">
    <text evidence="2">Belongs to the chromate ion transporter (CHR) (TC 2.A.51) family.</text>
</comment>
<evidence type="ECO:0000313" key="8">
    <source>
        <dbReference type="EMBL" id="HIR65671.1"/>
    </source>
</evidence>
<feature type="transmembrane region" description="Helical" evidence="7">
    <location>
        <begin position="155"/>
        <end position="173"/>
    </location>
</feature>
<organism evidence="8 9">
    <name type="scientific">Candidatus Fimimonas gallinarum</name>
    <dbReference type="NCBI Taxonomy" id="2840821"/>
    <lineage>
        <taxon>Bacteria</taxon>
        <taxon>Pseudomonadati</taxon>
        <taxon>Myxococcota</taxon>
        <taxon>Myxococcia</taxon>
        <taxon>Myxococcales</taxon>
        <taxon>Cystobacterineae</taxon>
        <taxon>Myxococcaceae</taxon>
        <taxon>Myxococcaceae incertae sedis</taxon>
        <taxon>Candidatus Fimimonas</taxon>
    </lineage>
</organism>
<feature type="transmembrane region" description="Helical" evidence="7">
    <location>
        <begin position="118"/>
        <end position="143"/>
    </location>
</feature>